<organism evidence="12 13">
    <name type="scientific">Prauserella halophila</name>
    <dbReference type="NCBI Taxonomy" id="185641"/>
    <lineage>
        <taxon>Bacteria</taxon>
        <taxon>Bacillati</taxon>
        <taxon>Actinomycetota</taxon>
        <taxon>Actinomycetes</taxon>
        <taxon>Pseudonocardiales</taxon>
        <taxon>Pseudonocardiaceae</taxon>
        <taxon>Prauserella</taxon>
    </lineage>
</organism>
<keyword evidence="5" id="KW-0808">Transferase</keyword>
<evidence type="ECO:0000256" key="9">
    <source>
        <dbReference type="ARBA" id="ARBA00023136"/>
    </source>
</evidence>
<feature type="transmembrane region" description="Helical" evidence="11">
    <location>
        <begin position="306"/>
        <end position="324"/>
    </location>
</feature>
<keyword evidence="9 11" id="KW-0472">Membrane</keyword>
<dbReference type="Proteomes" id="UP001500653">
    <property type="component" value="Unassembled WGS sequence"/>
</dbReference>
<evidence type="ECO:0000256" key="3">
    <source>
        <dbReference type="ARBA" id="ARBA00022502"/>
    </source>
</evidence>
<feature type="region of interest" description="Disordered" evidence="10">
    <location>
        <begin position="1"/>
        <end position="26"/>
    </location>
</feature>
<evidence type="ECO:0000256" key="1">
    <source>
        <dbReference type="ARBA" id="ARBA00004477"/>
    </source>
</evidence>
<feature type="transmembrane region" description="Helical" evidence="11">
    <location>
        <begin position="331"/>
        <end position="350"/>
    </location>
</feature>
<dbReference type="PANTHER" id="PTHR12468">
    <property type="entry name" value="GPI MANNOSYLTRANSFERASE 2"/>
    <property type="match status" value="1"/>
</dbReference>
<keyword evidence="13" id="KW-1185">Reference proteome</keyword>
<keyword evidence="6 11" id="KW-0812">Transmembrane</keyword>
<evidence type="ECO:0000256" key="10">
    <source>
        <dbReference type="SAM" id="MobiDB-lite"/>
    </source>
</evidence>
<comment type="caution">
    <text evidence="12">The sequence shown here is derived from an EMBL/GenBank/DDBJ whole genome shotgun (WGS) entry which is preliminary data.</text>
</comment>
<comment type="subcellular location">
    <subcellularLocation>
        <location evidence="1">Endoplasmic reticulum membrane</location>
        <topology evidence="1">Multi-pass membrane protein</topology>
    </subcellularLocation>
</comment>
<feature type="transmembrane region" description="Helical" evidence="11">
    <location>
        <begin position="356"/>
        <end position="373"/>
    </location>
</feature>
<comment type="pathway">
    <text evidence="2">Glycolipid biosynthesis; glycosylphosphatidylinositol-anchor biosynthesis.</text>
</comment>
<feature type="transmembrane region" description="Helical" evidence="11">
    <location>
        <begin position="245"/>
        <end position="266"/>
    </location>
</feature>
<feature type="transmembrane region" description="Helical" evidence="11">
    <location>
        <begin position="204"/>
        <end position="233"/>
    </location>
</feature>
<evidence type="ECO:0000313" key="12">
    <source>
        <dbReference type="EMBL" id="GAA1233004.1"/>
    </source>
</evidence>
<feature type="transmembrane region" description="Helical" evidence="11">
    <location>
        <begin position="162"/>
        <end position="184"/>
    </location>
</feature>
<protein>
    <submittedName>
        <fullName evidence="12">Glycosyltransferase family 39 protein</fullName>
    </submittedName>
</protein>
<keyword evidence="7" id="KW-0256">Endoplasmic reticulum</keyword>
<evidence type="ECO:0000256" key="8">
    <source>
        <dbReference type="ARBA" id="ARBA00022989"/>
    </source>
</evidence>
<feature type="transmembrane region" description="Helical" evidence="11">
    <location>
        <begin position="122"/>
        <end position="150"/>
    </location>
</feature>
<keyword evidence="3" id="KW-0337">GPI-anchor biosynthesis</keyword>
<feature type="transmembrane region" description="Helical" evidence="11">
    <location>
        <begin position="380"/>
        <end position="404"/>
    </location>
</feature>
<evidence type="ECO:0000256" key="2">
    <source>
        <dbReference type="ARBA" id="ARBA00004687"/>
    </source>
</evidence>
<gene>
    <name evidence="12" type="ORF">GCM10009676_15350</name>
</gene>
<evidence type="ECO:0000256" key="5">
    <source>
        <dbReference type="ARBA" id="ARBA00022679"/>
    </source>
</evidence>
<feature type="transmembrane region" description="Helical" evidence="11">
    <location>
        <begin position="45"/>
        <end position="64"/>
    </location>
</feature>
<accession>A0ABP4GT39</accession>
<evidence type="ECO:0000256" key="4">
    <source>
        <dbReference type="ARBA" id="ARBA00022676"/>
    </source>
</evidence>
<proteinExistence type="predicted"/>
<evidence type="ECO:0000313" key="13">
    <source>
        <dbReference type="Proteomes" id="UP001500653"/>
    </source>
</evidence>
<reference evidence="13" key="1">
    <citation type="journal article" date="2019" name="Int. J. Syst. Evol. Microbiol.">
        <title>The Global Catalogue of Microorganisms (GCM) 10K type strain sequencing project: providing services to taxonomists for standard genome sequencing and annotation.</title>
        <authorList>
            <consortium name="The Broad Institute Genomics Platform"/>
            <consortium name="The Broad Institute Genome Sequencing Center for Infectious Disease"/>
            <person name="Wu L."/>
            <person name="Ma J."/>
        </authorList>
    </citation>
    <scope>NUCLEOTIDE SEQUENCE [LARGE SCALE GENOMIC DNA]</scope>
    <source>
        <strain evidence="13">JCM 13023</strain>
    </source>
</reference>
<evidence type="ECO:0000256" key="6">
    <source>
        <dbReference type="ARBA" id="ARBA00022692"/>
    </source>
</evidence>
<evidence type="ECO:0000256" key="7">
    <source>
        <dbReference type="ARBA" id="ARBA00022824"/>
    </source>
</evidence>
<keyword evidence="8 11" id="KW-1133">Transmembrane helix</keyword>
<dbReference type="EMBL" id="BAAALN010000005">
    <property type="protein sequence ID" value="GAA1233004.1"/>
    <property type="molecule type" value="Genomic_DNA"/>
</dbReference>
<name>A0ABP4GT39_9PSEU</name>
<keyword evidence="4" id="KW-0328">Glycosyltransferase</keyword>
<evidence type="ECO:0000256" key="11">
    <source>
        <dbReference type="SAM" id="Phobius"/>
    </source>
</evidence>
<sequence length="405" mass="41956">MDGTGSTPPNTPRTAGRGDDPDEYAAAPAMDTPLATRVRRAAPPVLVYLAVRLVGVLVLAVMAATHDTSLLDRLTSWDGQWYLGIAEHGYAGHGESSLDADGEPYSTAPYAFFPLYPAAMSIVATFGIPLDVAGLVVSTVAGLAAVPAVMRLARHVDPRRRAGLLLVALWAGAPMAGVLSMVYTEAAFLALAAWSLVGVLERRWLLAGACALSAGLTRSSAAVLIAVVVVAALHAAWARRGGWPAAAGAVLAPLGLLGWWLTVYLATGRTWQAIQLDGWGVSWDWGADTVDWITGAFGIESHPYDLVGAIVIVGAAALVVVLAAQRVPWPLTAYAAGIVTLAVGSGGLAITTPRLLLVAAPVLMLPIAVGLANRRRGTGLAVTGMAVAAGCWFSAYALTVWPYAI</sequence>
<dbReference type="RefSeq" id="WP_253863695.1">
    <property type="nucleotide sequence ID" value="NZ_BAAALN010000005.1"/>
</dbReference>
<dbReference type="InterPro" id="IPR007315">
    <property type="entry name" value="PIG-V/Gpi18"/>
</dbReference>
<dbReference type="PANTHER" id="PTHR12468:SF2">
    <property type="entry name" value="GPI MANNOSYLTRANSFERASE 2"/>
    <property type="match status" value="1"/>
</dbReference>